<evidence type="ECO:0000313" key="2">
    <source>
        <dbReference type="EMBL" id="CAH2086970.1"/>
    </source>
</evidence>
<dbReference type="GO" id="GO:0045053">
    <property type="term" value="P:protein retention in Golgi apparatus"/>
    <property type="evidence" value="ECO:0007669"/>
    <property type="project" value="TreeGrafter"/>
</dbReference>
<sequence length="761" mass="81021">MQEGGAGEDDGVLVLEVPLGSTRVQLARRRYGDRSQLWRRGPGAQLLHEGSSPPQPTDALSDDCTLSPHAMVLDIEEAAPRPGRAAALVLRRADPRRASTQAWRLVPAERAPAQRMACAHANLCVQPEHGLVGLQPGARVVLGLAGAWRGAVPPEQAVQWRTLRPGSGRLAVALSADGPTRCVRIRDRADPEPPEAEEQPAEAEGAREWGLAVSLAGVSLSLVARWPPAELLFAQFTRLRLTAARGPRSAHLALSVDSMQWDNQLTSAPSPVLLYCLEEGGALPALHVSLELARAPPHYNALYFSHLVVALRPVAVRLDERLVLLLWAWVEGGGAPDAAEPEEPDEAEYETRRVLHELTALHAARYYFALIKIIPSQVRLSMFTAGKLEGELGALKRRLGLTFIRFEDAAVELEPFVRAHAFDTAAGLARQLLRHFKDELKWQAAKILGSVDFLGNPLGFVADVSEGVSGLLLEGNVGALLKNVTHGISNSAAKVTETLGDGLERVVGDEAHEETRRRIRSAAAGAHLAAGFRGLGLGILGGMTSLVKHSYEGAAAEGMAGFLAGVGKGLVGTVTKPVIGVLDLAAETAAALRETSRRSGGAPQRLRAPRLAAGGAGGAAGAAPLPRYCPALAEGAALLLALPAREPDERFVAYRTVRDTPHDIRALLSDAYLRIVTCKHGPPQVVMETQLGNLVSCAALPAGGAWFVELGVRGAGAGEALRRPRVQCDSAELAAWLARHAAAARQLHHDRRHTLLPHADL</sequence>
<gene>
    <name evidence="2" type="ORF">EEDITHA_LOCUS3279</name>
</gene>
<organism evidence="2 3">
    <name type="scientific">Euphydryas editha</name>
    <name type="common">Edith's checkerspot</name>
    <dbReference type="NCBI Taxonomy" id="104508"/>
    <lineage>
        <taxon>Eukaryota</taxon>
        <taxon>Metazoa</taxon>
        <taxon>Ecdysozoa</taxon>
        <taxon>Arthropoda</taxon>
        <taxon>Hexapoda</taxon>
        <taxon>Insecta</taxon>
        <taxon>Pterygota</taxon>
        <taxon>Neoptera</taxon>
        <taxon>Endopterygota</taxon>
        <taxon>Lepidoptera</taxon>
        <taxon>Glossata</taxon>
        <taxon>Ditrysia</taxon>
        <taxon>Papilionoidea</taxon>
        <taxon>Nymphalidae</taxon>
        <taxon>Nymphalinae</taxon>
        <taxon>Euphydryas</taxon>
    </lineage>
</organism>
<dbReference type="PANTHER" id="PTHR16166">
    <property type="entry name" value="VACUOLAR PROTEIN SORTING-ASSOCIATED PROTEIN VPS13"/>
    <property type="match status" value="1"/>
</dbReference>
<accession>A0AAU9TN31</accession>
<dbReference type="GO" id="GO:0006623">
    <property type="term" value="P:protein targeting to vacuole"/>
    <property type="evidence" value="ECO:0007669"/>
    <property type="project" value="TreeGrafter"/>
</dbReference>
<feature type="compositionally biased region" description="Acidic residues" evidence="1">
    <location>
        <begin position="192"/>
        <end position="201"/>
    </location>
</feature>
<reference evidence="2" key="1">
    <citation type="submission" date="2022-03" db="EMBL/GenBank/DDBJ databases">
        <authorList>
            <person name="Tunstrom K."/>
        </authorList>
    </citation>
    <scope>NUCLEOTIDE SEQUENCE</scope>
</reference>
<proteinExistence type="predicted"/>
<protein>
    <recommendedName>
        <fullName evidence="4">Vacuolar protein sorting-associated protein 13 DH-like domain-containing protein</fullName>
    </recommendedName>
</protein>
<dbReference type="AlphaFoldDB" id="A0AAU9TN31"/>
<evidence type="ECO:0000313" key="3">
    <source>
        <dbReference type="Proteomes" id="UP001153954"/>
    </source>
</evidence>
<dbReference type="EMBL" id="CAKOGL010000005">
    <property type="protein sequence ID" value="CAH2086970.1"/>
    <property type="molecule type" value="Genomic_DNA"/>
</dbReference>
<dbReference type="GO" id="GO:0007005">
    <property type="term" value="P:mitochondrion organization"/>
    <property type="evidence" value="ECO:0007669"/>
    <property type="project" value="TreeGrafter"/>
</dbReference>
<dbReference type="PANTHER" id="PTHR16166:SF141">
    <property type="entry name" value="INTERMEMBRANE LIPID TRANSFER PROTEIN VPS13D"/>
    <property type="match status" value="1"/>
</dbReference>
<dbReference type="InterPro" id="IPR026847">
    <property type="entry name" value="VPS13"/>
</dbReference>
<evidence type="ECO:0008006" key="4">
    <source>
        <dbReference type="Google" id="ProtNLM"/>
    </source>
</evidence>
<feature type="region of interest" description="Disordered" evidence="1">
    <location>
        <begin position="186"/>
        <end position="205"/>
    </location>
</feature>
<comment type="caution">
    <text evidence="2">The sequence shown here is derived from an EMBL/GenBank/DDBJ whole genome shotgun (WGS) entry which is preliminary data.</text>
</comment>
<name>A0AAU9TN31_EUPED</name>
<dbReference type="Proteomes" id="UP001153954">
    <property type="component" value="Unassembled WGS sequence"/>
</dbReference>
<keyword evidence="3" id="KW-1185">Reference proteome</keyword>
<evidence type="ECO:0000256" key="1">
    <source>
        <dbReference type="SAM" id="MobiDB-lite"/>
    </source>
</evidence>